<evidence type="ECO:0000256" key="9">
    <source>
        <dbReference type="ARBA" id="ARBA00023157"/>
    </source>
</evidence>
<dbReference type="GO" id="GO:0004653">
    <property type="term" value="F:polypeptide N-acetylgalactosaminyltransferase activity"/>
    <property type="evidence" value="ECO:0007669"/>
    <property type="project" value="TreeGrafter"/>
</dbReference>
<dbReference type="GO" id="GO:0006493">
    <property type="term" value="P:protein O-linked glycosylation"/>
    <property type="evidence" value="ECO:0007669"/>
    <property type="project" value="TreeGrafter"/>
</dbReference>
<evidence type="ECO:0000256" key="10">
    <source>
        <dbReference type="ARBA" id="ARBA00023211"/>
    </source>
</evidence>
<keyword evidence="10" id="KW-0464">Manganese</keyword>
<dbReference type="CDD" id="cd02510">
    <property type="entry name" value="pp-GalNAc-T"/>
    <property type="match status" value="1"/>
</dbReference>
<dbReference type="PANTHER" id="PTHR11675">
    <property type="entry name" value="N-ACETYLGALACTOSAMINYLTRANSFERASE"/>
    <property type="match status" value="1"/>
</dbReference>
<evidence type="ECO:0000256" key="6">
    <source>
        <dbReference type="ARBA" id="ARBA00022968"/>
    </source>
</evidence>
<name>A0A8C0BDD5_9AVES</name>
<evidence type="ECO:0000259" key="13">
    <source>
        <dbReference type="Pfam" id="PF00535"/>
    </source>
</evidence>
<protein>
    <submittedName>
        <fullName evidence="15">Polypeptide N-acetylgalactosaminyltransferase 5</fullName>
    </submittedName>
</protein>
<evidence type="ECO:0000256" key="12">
    <source>
        <dbReference type="SAM" id="MobiDB-lite"/>
    </source>
</evidence>
<proteinExistence type="inferred from homology"/>
<dbReference type="Pfam" id="PF00535">
    <property type="entry name" value="Glycos_transf_2"/>
    <property type="match status" value="1"/>
</dbReference>
<dbReference type="Proteomes" id="UP000694555">
    <property type="component" value="Unplaced"/>
</dbReference>
<keyword evidence="16" id="KW-1185">Reference proteome</keyword>
<evidence type="ECO:0000313" key="15">
    <source>
        <dbReference type="Ensembl" id="ENSBJAP00000015535.1"/>
    </source>
</evidence>
<comment type="subcellular location">
    <subcellularLocation>
        <location evidence="11">Endomembrane system</location>
        <topology evidence="11">Single-pass membrane protein</topology>
    </subcellularLocation>
    <subcellularLocation>
        <location evidence="2">Membrane</location>
        <topology evidence="2">Single-pass type II membrane protein</topology>
    </subcellularLocation>
</comment>
<keyword evidence="7" id="KW-1133">Transmembrane helix</keyword>
<evidence type="ECO:0000259" key="14">
    <source>
        <dbReference type="Pfam" id="PF02709"/>
    </source>
</evidence>
<comment type="cofactor">
    <cofactor evidence="1">
        <name>Mn(2+)</name>
        <dbReference type="ChEBI" id="CHEBI:29035"/>
    </cofactor>
</comment>
<dbReference type="Pfam" id="PF02709">
    <property type="entry name" value="Glyco_transf_7C"/>
    <property type="match status" value="1"/>
</dbReference>
<feature type="domain" description="Galactosyltransferase C-terminal" evidence="14">
    <location>
        <begin position="279"/>
        <end position="333"/>
    </location>
</feature>
<organism evidence="15 16">
    <name type="scientific">Buteo japonicus</name>
    <dbReference type="NCBI Taxonomy" id="224669"/>
    <lineage>
        <taxon>Eukaryota</taxon>
        <taxon>Metazoa</taxon>
        <taxon>Chordata</taxon>
        <taxon>Craniata</taxon>
        <taxon>Vertebrata</taxon>
        <taxon>Euteleostomi</taxon>
        <taxon>Archelosauria</taxon>
        <taxon>Archosauria</taxon>
        <taxon>Dinosauria</taxon>
        <taxon>Saurischia</taxon>
        <taxon>Theropoda</taxon>
        <taxon>Coelurosauria</taxon>
        <taxon>Aves</taxon>
        <taxon>Neognathae</taxon>
        <taxon>Neoaves</taxon>
        <taxon>Telluraves</taxon>
        <taxon>Accipitrimorphae</taxon>
        <taxon>Accipitriformes</taxon>
        <taxon>Accipitridae</taxon>
        <taxon>Accipitrinae</taxon>
        <taxon>Buteo</taxon>
    </lineage>
</organism>
<dbReference type="Gene3D" id="3.90.550.10">
    <property type="entry name" value="Spore Coat Polysaccharide Biosynthesis Protein SpsA, Chain A"/>
    <property type="match status" value="2"/>
</dbReference>
<evidence type="ECO:0000256" key="5">
    <source>
        <dbReference type="ARBA" id="ARBA00022692"/>
    </source>
</evidence>
<comment type="similarity">
    <text evidence="3">Belongs to the glycosyltransferase 2 family. GalNAc-T subfamily.</text>
</comment>
<evidence type="ECO:0000313" key="16">
    <source>
        <dbReference type="Proteomes" id="UP000694555"/>
    </source>
</evidence>
<reference evidence="15" key="2">
    <citation type="submission" date="2025-09" db="UniProtKB">
        <authorList>
            <consortium name="Ensembl"/>
        </authorList>
    </citation>
    <scope>IDENTIFICATION</scope>
</reference>
<evidence type="ECO:0000256" key="3">
    <source>
        <dbReference type="ARBA" id="ARBA00005680"/>
    </source>
</evidence>
<evidence type="ECO:0000256" key="2">
    <source>
        <dbReference type="ARBA" id="ARBA00004606"/>
    </source>
</evidence>
<keyword evidence="4" id="KW-0808">Transferase</keyword>
<keyword evidence="5" id="KW-0812">Transmembrane</keyword>
<evidence type="ECO:0000256" key="8">
    <source>
        <dbReference type="ARBA" id="ARBA00023136"/>
    </source>
</evidence>
<dbReference type="InterPro" id="IPR027791">
    <property type="entry name" value="Galactosyl_T_C"/>
</dbReference>
<dbReference type="GO" id="GO:0005794">
    <property type="term" value="C:Golgi apparatus"/>
    <property type="evidence" value="ECO:0007669"/>
    <property type="project" value="TreeGrafter"/>
</dbReference>
<accession>A0A8C0BDD5</accession>
<evidence type="ECO:0000256" key="4">
    <source>
        <dbReference type="ARBA" id="ARBA00022679"/>
    </source>
</evidence>
<keyword evidence="6" id="KW-0735">Signal-anchor</keyword>
<feature type="region of interest" description="Disordered" evidence="12">
    <location>
        <begin position="475"/>
        <end position="502"/>
    </location>
</feature>
<reference evidence="15" key="1">
    <citation type="submission" date="2025-08" db="UniProtKB">
        <authorList>
            <consortium name="Ensembl"/>
        </authorList>
    </citation>
    <scope>IDENTIFICATION</scope>
</reference>
<keyword evidence="9" id="KW-1015">Disulfide bond</keyword>
<dbReference type="InterPro" id="IPR045885">
    <property type="entry name" value="GalNAc-T"/>
</dbReference>
<dbReference type="FunFam" id="3.90.550.10:FF:000195">
    <property type="entry name" value="Polypeptide N-acetylgalactosaminyltransferase like 6"/>
    <property type="match status" value="1"/>
</dbReference>
<sequence length="570" mass="62601">MNQAVWGRGALRQAFCRPGDPLGDRIAEGALLPKARSKAVLELAGIGLAVRARPIPRGCPREGRRGCVGSLPRSPLCSLFQRNPTAGLCLRISHLAFPPSLCVFPENTKPGDSEECDRPLPVSPCCRCRCSEQRVHDDLPTTTIIMCFVDEVWSTLLRSVHSVLSRSPPHLIEEVILVDDFSTKEYLKEKLDKYMSQFPKVKILHLKERHGLIRARLAGAEIAKGRTKCNVGWLEPLLERVRLSRAKVACPVIEVIIILIFSPFTDVPCGFSVPRCPVMAGGLFSIDKKYFFELGTYDPGLDVWGGENMEISFKVWMCGGEIEIVPCSRVGHIFRNDNPYSFPKDRVRTVERNLARVAEVWLDEYKELFYGHAYHLVLKNLDVGDLTQQIQLRKKLRCKSFRWYLENVYPDLEAPLVKASGLVRSQMTCYPSFKPSSVFKHQVSRPCHGQGQGQGMCLQHPPPHGFLATAGGGNALSGGTGGAGRDGQESPGAGRVCTGALPPAERSRNPLFLGAACQPGEEKKCPGVSSAQVKPAPGEGGSVGRRHLTVRFGPSPPSCLHKPLAGWVAS</sequence>
<feature type="domain" description="Glycosyltransferase 2-like" evidence="13">
    <location>
        <begin position="143"/>
        <end position="227"/>
    </location>
</feature>
<dbReference type="PANTHER" id="PTHR11675:SF130">
    <property type="entry name" value="POLYPEPTIDE N-ACETYLGALACTOSAMINYLTRANSFERASE 5"/>
    <property type="match status" value="1"/>
</dbReference>
<dbReference type="AlphaFoldDB" id="A0A8C0BDD5"/>
<evidence type="ECO:0000256" key="7">
    <source>
        <dbReference type="ARBA" id="ARBA00022989"/>
    </source>
</evidence>
<keyword evidence="8" id="KW-0472">Membrane</keyword>
<dbReference type="GO" id="GO:0016020">
    <property type="term" value="C:membrane"/>
    <property type="evidence" value="ECO:0007669"/>
    <property type="project" value="UniProtKB-SubCell"/>
</dbReference>
<dbReference type="InterPro" id="IPR029044">
    <property type="entry name" value="Nucleotide-diphossugar_trans"/>
</dbReference>
<dbReference type="SUPFAM" id="SSF53448">
    <property type="entry name" value="Nucleotide-diphospho-sugar transferases"/>
    <property type="match status" value="1"/>
</dbReference>
<evidence type="ECO:0000256" key="11">
    <source>
        <dbReference type="ARBA" id="ARBA00037847"/>
    </source>
</evidence>
<feature type="compositionally biased region" description="Gly residues" evidence="12">
    <location>
        <begin position="475"/>
        <end position="485"/>
    </location>
</feature>
<evidence type="ECO:0000256" key="1">
    <source>
        <dbReference type="ARBA" id="ARBA00001936"/>
    </source>
</evidence>
<dbReference type="InterPro" id="IPR001173">
    <property type="entry name" value="Glyco_trans_2-like"/>
</dbReference>
<dbReference type="Ensembl" id="ENSBJAT00000015958.1">
    <property type="protein sequence ID" value="ENSBJAP00000015535.1"/>
    <property type="gene ID" value="ENSBJAG00000010280.1"/>
</dbReference>